<dbReference type="KEGG" id="vg:18266382"/>
<organism evidence="1 2">
    <name type="scientific">Pithovirus sibericum</name>
    <dbReference type="NCBI Taxonomy" id="1450746"/>
    <lineage>
        <taxon>Viruses</taxon>
        <taxon>Pithoviruses</taxon>
        <taxon>Orthopithovirinae</taxon>
        <taxon>Alphapithovirus</taxon>
        <taxon>Alphapithovirus sibericum</taxon>
    </lineage>
</organism>
<dbReference type="GeneID" id="18266382"/>
<proteinExistence type="predicted"/>
<accession>W5S5C1</accession>
<reference evidence="1 2" key="1">
    <citation type="journal article" date="2014" name="Proc. Natl. Acad. Sci. U.S.A.">
        <title>Thirty-thousand-year-old distant relative of giant icosahedral DNA viruses with a pandoravirus morphology.</title>
        <authorList>
            <person name="Legendre M."/>
            <person name="Bartoli J."/>
            <person name="Shmakova L."/>
            <person name="Jeudy S."/>
            <person name="Labadie K."/>
            <person name="Adrait A."/>
            <person name="Lescot M."/>
            <person name="Poirot O."/>
            <person name="Bertaux L."/>
            <person name="Bruley C."/>
            <person name="Coute Y."/>
            <person name="Rivkina E."/>
            <person name="Abergel C."/>
            <person name="Claverie J.M."/>
        </authorList>
    </citation>
    <scope>NUCLEOTIDE SEQUENCE [LARGE SCALE GENOMIC DNA]</scope>
    <source>
        <strain evidence="1">P1084-T</strain>
    </source>
</reference>
<name>W5S5C1_9VIRU</name>
<dbReference type="RefSeq" id="YP_009001256.1">
    <property type="nucleotide sequence ID" value="NC_023423.1"/>
</dbReference>
<keyword evidence="2" id="KW-1185">Reference proteome</keyword>
<dbReference type="EMBL" id="KF740664">
    <property type="protein sequence ID" value="AHH01921.1"/>
    <property type="molecule type" value="Genomic_DNA"/>
</dbReference>
<gene>
    <name evidence="1" type="ORF">pv_354</name>
</gene>
<protein>
    <submittedName>
        <fullName evidence="1">Uncharacterized protein</fullName>
    </submittedName>
</protein>
<evidence type="ECO:0000313" key="2">
    <source>
        <dbReference type="Proteomes" id="UP000202176"/>
    </source>
</evidence>
<dbReference type="Proteomes" id="UP000202176">
    <property type="component" value="Segment"/>
</dbReference>
<evidence type="ECO:0000313" key="1">
    <source>
        <dbReference type="EMBL" id="AHH01921.1"/>
    </source>
</evidence>
<sequence>MEGLPNELREEILFNLSPSDAVNACRTEQFDSACDWSFWSLKAQKDFGISSAYFNFLSEFPEGSITFYEIPVVGEDWETGQTRLIFPNRYAAPQLGEGALRYLQIANRFNVLQETLVQTQPNEIRGFLEFPIFFKKVAEKNQSELVDFLIEVSSTKEILPYLNRVFHVDRLFSGEQDILISPGTSEKFYYSLLDRVLTQQVIEESFSERDWLAASQIIAVQSGDLSSLSDFFSIETDSEEYFPAVRDVIGYLLTTGNSQYFPSISSALNKFLPGDPEWGSLFLSYALKGGNMQFIEEVLSYGNFFEDDIFSTDYCESAYFSGKLEVVEIVRSQGLDVDASLKVEAIIQGYEFHRRPEQFFQLIRSLGALDPKLVLRLCSLGDCDIVAHFLHSSFFPSQPRLETAKIFFLRNIPSLIGNLDILAWMIRVLKHLNGKEKLRKLGDYFSALETEYRISLRGENPSETLFVRNTFVSELMLQYEAKKLVSGQLVDHTSIYA</sequence>